<dbReference type="InterPro" id="IPR036047">
    <property type="entry name" value="F-box-like_dom_sf"/>
</dbReference>
<comment type="caution">
    <text evidence="2">The sequence shown here is derived from an EMBL/GenBank/DDBJ whole genome shotgun (WGS) entry which is preliminary data.</text>
</comment>
<feature type="domain" description="F-box" evidence="1">
    <location>
        <begin position="521"/>
        <end position="573"/>
    </location>
</feature>
<dbReference type="Pfam" id="PF24758">
    <property type="entry name" value="LRR_At5g56370"/>
    <property type="match status" value="1"/>
</dbReference>
<evidence type="ECO:0000313" key="2">
    <source>
        <dbReference type="EMBL" id="KAJ9558634.1"/>
    </source>
</evidence>
<organism evidence="2 3">
    <name type="scientific">Centaurea solstitialis</name>
    <name type="common">yellow star-thistle</name>
    <dbReference type="NCBI Taxonomy" id="347529"/>
    <lineage>
        <taxon>Eukaryota</taxon>
        <taxon>Viridiplantae</taxon>
        <taxon>Streptophyta</taxon>
        <taxon>Embryophyta</taxon>
        <taxon>Tracheophyta</taxon>
        <taxon>Spermatophyta</taxon>
        <taxon>Magnoliopsida</taxon>
        <taxon>eudicotyledons</taxon>
        <taxon>Gunneridae</taxon>
        <taxon>Pentapetalae</taxon>
        <taxon>asterids</taxon>
        <taxon>campanulids</taxon>
        <taxon>Asterales</taxon>
        <taxon>Asteraceae</taxon>
        <taxon>Carduoideae</taxon>
        <taxon>Cardueae</taxon>
        <taxon>Centaureinae</taxon>
        <taxon>Centaurea</taxon>
    </lineage>
</organism>
<dbReference type="InterPro" id="IPR053781">
    <property type="entry name" value="F-box_AtFBL13-like"/>
</dbReference>
<dbReference type="InterPro" id="IPR032675">
    <property type="entry name" value="LRR_dom_sf"/>
</dbReference>
<dbReference type="SMART" id="SM00256">
    <property type="entry name" value="FBOX"/>
    <property type="match status" value="3"/>
</dbReference>
<sequence>MKLAPHWYGEVGTLPPLERLGDWIPPTRLIFLNLMTGYHKGMLLTCSEKDRISDLPQHLIGSILERLPIEDAIRTSILSKSWRYRWTTITVLLFDEQFSKKFVENEAFGRNGFIRIVNDVLMLHNGPISKFYLHIPRIDLDSFREVDQTMLLISRKGVQELVLTNSNRCYELPSYVSSCLELRTLELENCIFKPLLKLEVFCNLEHLHLRNIDFGASSCGTLVTLPQLRRLVLVTCKNVYYFNIKASQLQALIVFGCPDAMFLRLLDIPCLRVVCLYFLESFEHFLRVERMKLTWLLSNLPKVEGLFMDGRFTKFLSAVEIPKLLPCAVNSLGYLRLDYFQLSDLHQLHAALSLLRNSPNLKKLWMRLQMEPQVMDYDVGPASNHLESLDCDQTLNRLQTVEIISLEGSRPTLLFIKLLLAHSPSLVKLTIEPSGTTDAHQRLNIAMDVMRFPRASTKAELIFLNPKPVRASFYDACDSTSKRNSIERPKGENKSNVYEERIERSASSSVEKPYVRMDCFRDRMSNLPQHLIGVILERLPVQDAVRTSILSKSWRYIWTTMPALVFDEQFSKKFAKNGAFGDNGFIRIVNDVLILHNGPISKFSLHIPRINLDSFQEVDQTMLLISRKSVQELVLTNSNRCYELPSYVSSCSELRKLELDNCIFEPLLTFQVFSKLEHLSIKNIDFEANTCGALITLPQLRRLLLGKCKNVYNFNIKASNLYTLLVLACPDAMLLPLLDTPCLFGVSLCFMEPSEDFLGVERLNLARLLSKLPKPKVLCMDGHIIKFLSADKIPKWIPDPVNSLRHLSLDYFQLSDLDQLHGALCLLRNSPNLEILWMRSQMEPRVTGDDVGPASNHLESPNCLDQTLNRLHTVQIESFEGSRPELLFIKLLLSHSPSLEKLTIHPSSTSDAHERLKIAMDVMRFPRASPKAELIFLNPKPIRGYFHLRCTLGLRCERYTKRNLYDLFETKITRCWYFLNLVTENHKSRFVTCTKEDRISNLPDHLIGSILEKLPVQDAARMSILSRQWRYIWTTMTGLVLNYQFSKRFAKEGASGRKEFVRIINHIIIRRNGPIMNFSLHISEEIDSFQEVDQWILFFSRNSVREHIFTDSNQPYELPNDVFSCSKLTTLHLENCIFMPPLQFEGFNHLYDLTLKNIDFRANSCGSEVTLPRLRKLYLYKCKNVFDFNIKAKKLEVLVVNACFDAMLLRLMDSPCLSMVLICFWKPVEDYVQLEGVNLSRMLSILPKLQCLVIDGHFLKYLCADQVPKWLPDAINSLSYLRLLNFQLSDLDQLHGVLCLLRNSPNLETLRMNHMGKVAVVHYDVGPASDHLESPECLDQTLNHLLTVEIEIVEASRTELLFIKLLLAHSPSMNKMTIQPIGTIDASKRLNISKDVIRFPRASPKAEIIYT</sequence>
<dbReference type="Proteomes" id="UP001172457">
    <property type="component" value="Chromosome 3"/>
</dbReference>
<dbReference type="SMART" id="SM00579">
    <property type="entry name" value="FBD"/>
    <property type="match status" value="3"/>
</dbReference>
<dbReference type="CDD" id="cd22160">
    <property type="entry name" value="F-box_AtFBL13-like"/>
    <property type="match status" value="2"/>
</dbReference>
<dbReference type="SUPFAM" id="SSF52047">
    <property type="entry name" value="RNI-like"/>
    <property type="match status" value="3"/>
</dbReference>
<dbReference type="InterPro" id="IPR001810">
    <property type="entry name" value="F-box_dom"/>
</dbReference>
<dbReference type="Pfam" id="PF00646">
    <property type="entry name" value="F-box"/>
    <property type="match status" value="3"/>
</dbReference>
<dbReference type="Gene3D" id="3.80.10.10">
    <property type="entry name" value="Ribonuclease Inhibitor"/>
    <property type="match status" value="3"/>
</dbReference>
<dbReference type="InterPro" id="IPR055357">
    <property type="entry name" value="LRR_At1g61320_AtMIF1"/>
</dbReference>
<protein>
    <recommendedName>
        <fullName evidence="1">F-box domain-containing protein</fullName>
    </recommendedName>
</protein>
<name>A0AA38WQI1_9ASTR</name>
<dbReference type="EMBL" id="JARYMX010000003">
    <property type="protein sequence ID" value="KAJ9558634.1"/>
    <property type="molecule type" value="Genomic_DNA"/>
</dbReference>
<dbReference type="PANTHER" id="PTHR31639">
    <property type="entry name" value="F-BOX PROTEIN-LIKE"/>
    <property type="match status" value="1"/>
</dbReference>
<feature type="domain" description="F-box" evidence="1">
    <location>
        <begin position="49"/>
        <end position="101"/>
    </location>
</feature>
<proteinExistence type="predicted"/>
<feature type="domain" description="F-box" evidence="1">
    <location>
        <begin position="996"/>
        <end position="1048"/>
    </location>
</feature>
<dbReference type="InterPro" id="IPR055411">
    <property type="entry name" value="LRR_FXL15/At3g58940/PEG3-like"/>
</dbReference>
<evidence type="ECO:0000259" key="1">
    <source>
        <dbReference type="PROSITE" id="PS50181"/>
    </source>
</evidence>
<evidence type="ECO:0000313" key="3">
    <source>
        <dbReference type="Proteomes" id="UP001172457"/>
    </source>
</evidence>
<dbReference type="PROSITE" id="PS50181">
    <property type="entry name" value="FBOX"/>
    <property type="match status" value="3"/>
</dbReference>
<dbReference type="Pfam" id="PF23622">
    <property type="entry name" value="LRR_At1g61320_AtMIF1"/>
    <property type="match status" value="1"/>
</dbReference>
<gene>
    <name evidence="2" type="ORF">OSB04_013248</name>
</gene>
<reference evidence="2" key="1">
    <citation type="submission" date="2023-03" db="EMBL/GenBank/DDBJ databases">
        <title>Chromosome-scale reference genome and RAD-based genetic map of yellow starthistle (Centaurea solstitialis) reveal putative structural variation and QTLs associated with invader traits.</title>
        <authorList>
            <person name="Reatini B."/>
            <person name="Cang F.A."/>
            <person name="Jiang Q."/>
            <person name="Mckibben M.T.W."/>
            <person name="Barker M.S."/>
            <person name="Rieseberg L.H."/>
            <person name="Dlugosch K.M."/>
        </authorList>
    </citation>
    <scope>NUCLEOTIDE SEQUENCE</scope>
    <source>
        <strain evidence="2">CAN-66</strain>
        <tissue evidence="2">Leaf</tissue>
    </source>
</reference>
<dbReference type="Gene3D" id="1.20.1280.50">
    <property type="match status" value="1"/>
</dbReference>
<dbReference type="PANTHER" id="PTHR31639:SF333">
    <property type="entry name" value="F-BOX DOMAIN, FBD DOMAIN, LEUCINE-RICH REPEAT DOMAIN, L DOMAIN-LIKE PROTEIN-RELATED"/>
    <property type="match status" value="1"/>
</dbReference>
<accession>A0AA38WQI1</accession>
<dbReference type="SUPFAM" id="SSF81383">
    <property type="entry name" value="F-box domain"/>
    <property type="match status" value="3"/>
</dbReference>
<keyword evidence="3" id="KW-1185">Reference proteome</keyword>
<dbReference type="InterPro" id="IPR006566">
    <property type="entry name" value="FBD"/>
</dbReference>